<keyword evidence="4 7" id="KW-0812">Transmembrane</keyword>
<feature type="transmembrane region" description="Helical" evidence="7">
    <location>
        <begin position="31"/>
        <end position="54"/>
    </location>
</feature>
<feature type="transmembrane region" description="Helical" evidence="7">
    <location>
        <begin position="216"/>
        <end position="243"/>
    </location>
</feature>
<keyword evidence="6 7" id="KW-0472">Membrane</keyword>
<dbReference type="EMBL" id="JAVDSB010000009">
    <property type="protein sequence ID" value="MDR6553118.1"/>
    <property type="molecule type" value="Genomic_DNA"/>
</dbReference>
<proteinExistence type="inferred from homology"/>
<reference evidence="9 10" key="1">
    <citation type="submission" date="2023-07" db="EMBL/GenBank/DDBJ databases">
        <title>Sorghum-associated microbial communities from plants grown in Nebraska, USA.</title>
        <authorList>
            <person name="Schachtman D."/>
        </authorList>
    </citation>
    <scope>NUCLEOTIDE SEQUENCE [LARGE SCALE GENOMIC DNA]</scope>
    <source>
        <strain evidence="9 10">CC258</strain>
    </source>
</reference>
<feature type="transmembrane region" description="Helical" evidence="7">
    <location>
        <begin position="89"/>
        <end position="110"/>
    </location>
</feature>
<feature type="transmembrane region" description="Helical" evidence="7">
    <location>
        <begin position="280"/>
        <end position="304"/>
    </location>
</feature>
<keyword evidence="10" id="KW-1185">Reference proteome</keyword>
<name>A0ABU1P078_9BACL</name>
<sequence length="317" mass="36020">MNPQLTKEPQPKKTRKWSLDKKEALEGYSFIAPWFIGFLIFTAGPLLFSLYASFTNYDITSRMDYIGLDNYRRMFTEDPLFWKSLRNTLYYVALAVPLTTMGSVILAVLLNVKIPGMRWFRTIYYLPTVLSGVAVYMLWMMLLNPESGLINTVLGWIGIEGPAWLSDPAWTKNAIVMMKMWAVGGGMLLFLAALQGVSDHLYEAAEIDGASKIRKLWHITVPMITPVIFFDVITSLIGGFQIFQEGYVMADDPGSPGSPSNSLLFYNLHMFLKAFKIFDMGYAMAMAWFLFVIAIFVTVINMVLSKYWVHYEGGDSR</sequence>
<feature type="transmembrane region" description="Helical" evidence="7">
    <location>
        <begin position="174"/>
        <end position="195"/>
    </location>
</feature>
<evidence type="ECO:0000259" key="8">
    <source>
        <dbReference type="PROSITE" id="PS50928"/>
    </source>
</evidence>
<dbReference type="SUPFAM" id="SSF160964">
    <property type="entry name" value="MalF N-terminal region-like"/>
    <property type="match status" value="1"/>
</dbReference>
<dbReference type="Pfam" id="PF00528">
    <property type="entry name" value="BPD_transp_1"/>
    <property type="match status" value="1"/>
</dbReference>
<evidence type="ECO:0000256" key="2">
    <source>
        <dbReference type="ARBA" id="ARBA00022448"/>
    </source>
</evidence>
<dbReference type="Gene3D" id="1.10.3720.10">
    <property type="entry name" value="MetI-like"/>
    <property type="match status" value="1"/>
</dbReference>
<dbReference type="InterPro" id="IPR000515">
    <property type="entry name" value="MetI-like"/>
</dbReference>
<comment type="caution">
    <text evidence="9">The sequence shown here is derived from an EMBL/GenBank/DDBJ whole genome shotgun (WGS) entry which is preliminary data.</text>
</comment>
<dbReference type="CDD" id="cd06261">
    <property type="entry name" value="TM_PBP2"/>
    <property type="match status" value="1"/>
</dbReference>
<dbReference type="RefSeq" id="WP_310500604.1">
    <property type="nucleotide sequence ID" value="NZ_JAVDSB010000009.1"/>
</dbReference>
<evidence type="ECO:0000256" key="4">
    <source>
        <dbReference type="ARBA" id="ARBA00022692"/>
    </source>
</evidence>
<keyword evidence="9" id="KW-0762">Sugar transport</keyword>
<evidence type="ECO:0000256" key="6">
    <source>
        <dbReference type="ARBA" id="ARBA00023136"/>
    </source>
</evidence>
<comment type="similarity">
    <text evidence="7">Belongs to the binding-protein-dependent transport system permease family.</text>
</comment>
<evidence type="ECO:0000256" key="7">
    <source>
        <dbReference type="RuleBase" id="RU363032"/>
    </source>
</evidence>
<feature type="domain" description="ABC transmembrane type-1" evidence="8">
    <location>
        <begin position="85"/>
        <end position="301"/>
    </location>
</feature>
<evidence type="ECO:0000313" key="10">
    <source>
        <dbReference type="Proteomes" id="UP001267290"/>
    </source>
</evidence>
<dbReference type="PANTHER" id="PTHR30193:SF1">
    <property type="entry name" value="ABC TRANSPORTER PERMEASE PROTEIN YESP-RELATED"/>
    <property type="match status" value="1"/>
</dbReference>
<dbReference type="SUPFAM" id="SSF161098">
    <property type="entry name" value="MetI-like"/>
    <property type="match status" value="1"/>
</dbReference>
<dbReference type="InterPro" id="IPR035906">
    <property type="entry name" value="MetI-like_sf"/>
</dbReference>
<dbReference type="PROSITE" id="PS50928">
    <property type="entry name" value="ABC_TM1"/>
    <property type="match status" value="1"/>
</dbReference>
<dbReference type="Proteomes" id="UP001267290">
    <property type="component" value="Unassembled WGS sequence"/>
</dbReference>
<keyword evidence="5 7" id="KW-1133">Transmembrane helix</keyword>
<organism evidence="9 10">
    <name type="scientific">Paenibacillus qinlingensis</name>
    <dbReference type="NCBI Taxonomy" id="1837343"/>
    <lineage>
        <taxon>Bacteria</taxon>
        <taxon>Bacillati</taxon>
        <taxon>Bacillota</taxon>
        <taxon>Bacilli</taxon>
        <taxon>Bacillales</taxon>
        <taxon>Paenibacillaceae</taxon>
        <taxon>Paenibacillus</taxon>
    </lineage>
</organism>
<feature type="transmembrane region" description="Helical" evidence="7">
    <location>
        <begin position="122"/>
        <end position="142"/>
    </location>
</feature>
<accession>A0ABU1P078</accession>
<keyword evidence="2 7" id="KW-0813">Transport</keyword>
<evidence type="ECO:0000256" key="3">
    <source>
        <dbReference type="ARBA" id="ARBA00022475"/>
    </source>
</evidence>
<evidence type="ECO:0000256" key="1">
    <source>
        <dbReference type="ARBA" id="ARBA00004651"/>
    </source>
</evidence>
<evidence type="ECO:0000256" key="5">
    <source>
        <dbReference type="ARBA" id="ARBA00022989"/>
    </source>
</evidence>
<evidence type="ECO:0000313" key="9">
    <source>
        <dbReference type="EMBL" id="MDR6553118.1"/>
    </source>
</evidence>
<dbReference type="PANTHER" id="PTHR30193">
    <property type="entry name" value="ABC TRANSPORTER PERMEASE PROTEIN"/>
    <property type="match status" value="1"/>
</dbReference>
<protein>
    <submittedName>
        <fullName evidence="9">Multiple sugar transport system permease protein</fullName>
    </submittedName>
</protein>
<dbReference type="InterPro" id="IPR051393">
    <property type="entry name" value="ABC_transporter_permease"/>
</dbReference>
<keyword evidence="3" id="KW-1003">Cell membrane</keyword>
<comment type="subcellular location">
    <subcellularLocation>
        <location evidence="1 7">Cell membrane</location>
        <topology evidence="1 7">Multi-pass membrane protein</topology>
    </subcellularLocation>
</comment>
<gene>
    <name evidence="9" type="ORF">J2736_004325</name>
</gene>